<feature type="transmembrane region" description="Helical" evidence="5">
    <location>
        <begin position="12"/>
        <end position="30"/>
    </location>
</feature>
<organism evidence="7 8">
    <name type="scientific">Bradyrhizobium canariense</name>
    <dbReference type="NCBI Taxonomy" id="255045"/>
    <lineage>
        <taxon>Bacteria</taxon>
        <taxon>Pseudomonadati</taxon>
        <taxon>Pseudomonadota</taxon>
        <taxon>Alphaproteobacteria</taxon>
        <taxon>Hyphomicrobiales</taxon>
        <taxon>Nitrobacteraceae</taxon>
        <taxon>Bradyrhizobium</taxon>
    </lineage>
</organism>
<dbReference type="PANTHER" id="PTHR43731">
    <property type="entry name" value="RHOMBOID PROTEASE"/>
    <property type="match status" value="1"/>
</dbReference>
<evidence type="ECO:0000259" key="6">
    <source>
        <dbReference type="Pfam" id="PF01694"/>
    </source>
</evidence>
<dbReference type="GO" id="GO:0016020">
    <property type="term" value="C:membrane"/>
    <property type="evidence" value="ECO:0007669"/>
    <property type="project" value="UniProtKB-SubCell"/>
</dbReference>
<dbReference type="InterPro" id="IPR035952">
    <property type="entry name" value="Rhomboid-like_sf"/>
</dbReference>
<keyword evidence="7" id="KW-0378">Hydrolase</keyword>
<evidence type="ECO:0000256" key="5">
    <source>
        <dbReference type="SAM" id="Phobius"/>
    </source>
</evidence>
<dbReference type="SUPFAM" id="SSF144091">
    <property type="entry name" value="Rhomboid-like"/>
    <property type="match status" value="1"/>
</dbReference>
<name>A0A1H1V4X2_9BRAD</name>
<feature type="transmembrane region" description="Helical" evidence="5">
    <location>
        <begin position="108"/>
        <end position="126"/>
    </location>
</feature>
<dbReference type="Proteomes" id="UP000243904">
    <property type="component" value="Chromosome I"/>
</dbReference>
<evidence type="ECO:0000256" key="2">
    <source>
        <dbReference type="ARBA" id="ARBA00022692"/>
    </source>
</evidence>
<feature type="transmembrane region" description="Helical" evidence="5">
    <location>
        <begin position="72"/>
        <end position="96"/>
    </location>
</feature>
<evidence type="ECO:0000313" key="8">
    <source>
        <dbReference type="Proteomes" id="UP000243904"/>
    </source>
</evidence>
<dbReference type="EMBL" id="LT629750">
    <property type="protein sequence ID" value="SDS79745.1"/>
    <property type="molecule type" value="Genomic_DNA"/>
</dbReference>
<dbReference type="GO" id="GO:0004252">
    <property type="term" value="F:serine-type endopeptidase activity"/>
    <property type="evidence" value="ECO:0007669"/>
    <property type="project" value="InterPro"/>
</dbReference>
<dbReference type="PANTHER" id="PTHR43731:SF26">
    <property type="entry name" value="RHOMBOID-LIKE PROTEIN 10, CHLOROPLASTIC"/>
    <property type="match status" value="1"/>
</dbReference>
<feature type="transmembrane region" description="Helical" evidence="5">
    <location>
        <begin position="132"/>
        <end position="151"/>
    </location>
</feature>
<sequence length="246" mass="27340">MIPIRNAVPSRYPPVVTSMLIAINCLVFLFQDSLGPDELELFLRQFALIPARYSEAFASGETDLGAADILPFFSMMFLHGGWLHLILNMWTLWLFGPTIEDRMGHARYLAFYLACGLAASVAHVMFNPTSIVPALGASGAIAGILGCYMRLFPMARVVVVVPILFIPLFFEVYAYVFISLWFLIQVLQSMMTLLLPSASGDVAWWAHVGGFIAGFALAPLLVRSEQRYRAYYPDEGVLGFDTQGRI</sequence>
<dbReference type="Gene3D" id="1.20.1540.10">
    <property type="entry name" value="Rhomboid-like"/>
    <property type="match status" value="1"/>
</dbReference>
<dbReference type="Pfam" id="PF01694">
    <property type="entry name" value="Rhomboid"/>
    <property type="match status" value="1"/>
</dbReference>
<dbReference type="AlphaFoldDB" id="A0A1H1V4X2"/>
<protein>
    <submittedName>
        <fullName evidence="7">Membrane associated serine protease, rhomboid family</fullName>
    </submittedName>
</protein>
<gene>
    <name evidence="7" type="ORF">SAMN05444158_3246</name>
</gene>
<feature type="transmembrane region" description="Helical" evidence="5">
    <location>
        <begin position="204"/>
        <end position="222"/>
    </location>
</feature>
<evidence type="ECO:0000256" key="4">
    <source>
        <dbReference type="ARBA" id="ARBA00023136"/>
    </source>
</evidence>
<feature type="domain" description="Peptidase S54 rhomboid" evidence="6">
    <location>
        <begin position="70"/>
        <end position="223"/>
    </location>
</feature>
<evidence type="ECO:0000313" key="7">
    <source>
        <dbReference type="EMBL" id="SDS79745.1"/>
    </source>
</evidence>
<keyword evidence="7" id="KW-0645">Protease</keyword>
<keyword evidence="3 5" id="KW-1133">Transmembrane helix</keyword>
<feature type="transmembrane region" description="Helical" evidence="5">
    <location>
        <begin position="158"/>
        <end position="184"/>
    </location>
</feature>
<evidence type="ECO:0000256" key="1">
    <source>
        <dbReference type="ARBA" id="ARBA00004141"/>
    </source>
</evidence>
<reference evidence="8" key="1">
    <citation type="submission" date="2016-10" db="EMBL/GenBank/DDBJ databases">
        <authorList>
            <person name="Varghese N."/>
            <person name="Submissions S."/>
        </authorList>
    </citation>
    <scope>NUCLEOTIDE SEQUENCE [LARGE SCALE GENOMIC DNA]</scope>
    <source>
        <strain evidence="8">GAS369</strain>
    </source>
</reference>
<comment type="subcellular location">
    <subcellularLocation>
        <location evidence="1">Membrane</location>
        <topology evidence="1">Multi-pass membrane protein</topology>
    </subcellularLocation>
</comment>
<proteinExistence type="predicted"/>
<keyword evidence="8" id="KW-1185">Reference proteome</keyword>
<dbReference type="RefSeq" id="WP_146687977.1">
    <property type="nucleotide sequence ID" value="NZ_LT629750.1"/>
</dbReference>
<dbReference type="InterPro" id="IPR050925">
    <property type="entry name" value="Rhomboid_protease_S54"/>
</dbReference>
<dbReference type="InterPro" id="IPR022764">
    <property type="entry name" value="Peptidase_S54_rhomboid_dom"/>
</dbReference>
<accession>A0A1H1V4X2</accession>
<keyword evidence="2 5" id="KW-0812">Transmembrane</keyword>
<evidence type="ECO:0000256" key="3">
    <source>
        <dbReference type="ARBA" id="ARBA00022989"/>
    </source>
</evidence>
<keyword evidence="4 5" id="KW-0472">Membrane</keyword>
<dbReference type="FunFam" id="1.20.1540.10:FF:000027">
    <property type="entry name" value="Rhomboid family intramembrane serine protease"/>
    <property type="match status" value="1"/>
</dbReference>
<dbReference type="GO" id="GO:0006508">
    <property type="term" value="P:proteolysis"/>
    <property type="evidence" value="ECO:0007669"/>
    <property type="project" value="UniProtKB-KW"/>
</dbReference>